<feature type="transmembrane region" description="Helical" evidence="1">
    <location>
        <begin position="6"/>
        <end position="29"/>
    </location>
</feature>
<dbReference type="EMBL" id="AY674273">
    <property type="protein sequence ID" value="AAT92206.1"/>
    <property type="molecule type" value="mRNA"/>
</dbReference>
<dbReference type="AlphaFoldDB" id="Q6B875"/>
<sequence length="47" mass="5704">MIDFFFLLFQVSFSFFSFLSFSVFLFLFLTSLQYTEKTDQRANLQKL</sequence>
<organism evidence="2">
    <name type="scientific">Ixodes pacificus</name>
    <name type="common">Western black-legged tick</name>
    <dbReference type="NCBI Taxonomy" id="29930"/>
    <lineage>
        <taxon>Eukaryota</taxon>
        <taxon>Metazoa</taxon>
        <taxon>Ecdysozoa</taxon>
        <taxon>Arthropoda</taxon>
        <taxon>Chelicerata</taxon>
        <taxon>Arachnida</taxon>
        <taxon>Acari</taxon>
        <taxon>Parasitiformes</taxon>
        <taxon>Ixodida</taxon>
        <taxon>Ixodoidea</taxon>
        <taxon>Ixodidae</taxon>
        <taxon>Ixodinae</taxon>
        <taxon>Ixodes</taxon>
    </lineage>
</organism>
<proteinExistence type="evidence at transcript level"/>
<keyword evidence="1" id="KW-0812">Transmembrane</keyword>
<keyword evidence="1" id="KW-1133">Transmembrane helix</keyword>
<evidence type="ECO:0000313" key="2">
    <source>
        <dbReference type="EMBL" id="AAT92206.1"/>
    </source>
</evidence>
<protein>
    <submittedName>
        <fullName evidence="2">Putative salivary secreted peptide</fullName>
    </submittedName>
</protein>
<evidence type="ECO:0000256" key="1">
    <source>
        <dbReference type="SAM" id="Phobius"/>
    </source>
</evidence>
<reference evidence="2" key="1">
    <citation type="journal article" date="2005" name="Insect Biochem. Mol. Biol.">
        <title>The transcriptome of the salivary glands of the female western black-legged tick Ixodes pacificus (Acari: Ixodidae).</title>
        <authorList>
            <person name="Francischetti I.M."/>
            <person name="My Pham V."/>
            <person name="Mans B.J."/>
            <person name="Andersen J.F."/>
            <person name="Mather T.N."/>
            <person name="Lane R.S."/>
            <person name="Ribeiro J.M."/>
        </authorList>
    </citation>
    <scope>NUCLEOTIDE SEQUENCE</scope>
    <source>
        <tissue evidence="2">Salivary gland</tissue>
    </source>
</reference>
<name>Q6B875_IXOPA</name>
<keyword evidence="1" id="KW-0472">Membrane</keyword>
<accession>Q6B875</accession>